<gene>
    <name evidence="2" type="ORF">KI810_00265</name>
</gene>
<dbReference type="RefSeq" id="WP_214173494.1">
    <property type="nucleotide sequence ID" value="NZ_JAHCVK010000001.1"/>
</dbReference>
<evidence type="ECO:0000259" key="1">
    <source>
        <dbReference type="Pfam" id="PF07498"/>
    </source>
</evidence>
<proteinExistence type="predicted"/>
<feature type="domain" description="Rho termination factor-like N-terminal" evidence="1">
    <location>
        <begin position="1"/>
        <end position="30"/>
    </location>
</feature>
<sequence>MKLDEIREIARKRGVKAGKMKKADLIRAIQAAEGNPACFESGTVDQCGQGACLWREDCR</sequence>
<protein>
    <submittedName>
        <fullName evidence="2">Rho termination factor N-terminal domain-containing protein</fullName>
    </submittedName>
</protein>
<dbReference type="Proteomes" id="UP000756860">
    <property type="component" value="Unassembled WGS sequence"/>
</dbReference>
<evidence type="ECO:0000313" key="2">
    <source>
        <dbReference type="EMBL" id="MBT0651475.1"/>
    </source>
</evidence>
<keyword evidence="3" id="KW-1185">Reference proteome</keyword>
<evidence type="ECO:0000313" key="3">
    <source>
        <dbReference type="Proteomes" id="UP000756860"/>
    </source>
</evidence>
<organism evidence="2 3">
    <name type="scientific">Geomobilimonas luticola</name>
    <dbReference type="NCBI Taxonomy" id="1114878"/>
    <lineage>
        <taxon>Bacteria</taxon>
        <taxon>Pseudomonadati</taxon>
        <taxon>Thermodesulfobacteriota</taxon>
        <taxon>Desulfuromonadia</taxon>
        <taxon>Geobacterales</taxon>
        <taxon>Geobacteraceae</taxon>
        <taxon>Geomobilimonas</taxon>
    </lineage>
</organism>
<name>A0ABS5S7X4_9BACT</name>
<dbReference type="InterPro" id="IPR011112">
    <property type="entry name" value="Rho-like_N"/>
</dbReference>
<accession>A0ABS5S7X4</accession>
<reference evidence="2 3" key="1">
    <citation type="submission" date="2021-05" db="EMBL/GenBank/DDBJ databases">
        <title>The draft genome of Geobacter luticola JCM 17780.</title>
        <authorList>
            <person name="Xu Z."/>
            <person name="Masuda Y."/>
            <person name="Itoh H."/>
            <person name="Senoo K."/>
        </authorList>
    </citation>
    <scope>NUCLEOTIDE SEQUENCE [LARGE SCALE GENOMIC DNA]</scope>
    <source>
        <strain evidence="2 3">JCM 17780</strain>
    </source>
</reference>
<dbReference type="EMBL" id="JAHCVK010000001">
    <property type="protein sequence ID" value="MBT0651475.1"/>
    <property type="molecule type" value="Genomic_DNA"/>
</dbReference>
<comment type="caution">
    <text evidence="2">The sequence shown here is derived from an EMBL/GenBank/DDBJ whole genome shotgun (WGS) entry which is preliminary data.</text>
</comment>
<dbReference type="Pfam" id="PF07498">
    <property type="entry name" value="Rho_N"/>
    <property type="match status" value="1"/>
</dbReference>